<gene>
    <name evidence="7" type="ORF">CAEBREN_29939</name>
</gene>
<evidence type="ECO:0000256" key="5">
    <source>
        <dbReference type="RuleBase" id="RU000687"/>
    </source>
</evidence>
<reference evidence="8" key="1">
    <citation type="submission" date="2011-07" db="EMBL/GenBank/DDBJ databases">
        <authorList>
            <consortium name="Caenorhabditis brenneri Sequencing and Analysis Consortium"/>
            <person name="Wilson R.K."/>
        </authorList>
    </citation>
    <scope>NUCLEOTIDE SEQUENCE [LARGE SCALE GENOMIC DNA]</scope>
    <source>
        <strain evidence="8">PB2801</strain>
    </source>
</reference>
<evidence type="ECO:0000259" key="6">
    <source>
        <dbReference type="Pfam" id="PF02931"/>
    </source>
</evidence>
<accession>G0MHC5</accession>
<dbReference type="FunFam" id="2.70.170.10:FF:000027">
    <property type="entry name" value="Ligand-Gated ion Channel"/>
    <property type="match status" value="1"/>
</dbReference>
<dbReference type="GO" id="GO:0016020">
    <property type="term" value="C:membrane"/>
    <property type="evidence" value="ECO:0007669"/>
    <property type="project" value="UniProtKB-SubCell"/>
</dbReference>
<dbReference type="PANTHER" id="PTHR18945">
    <property type="entry name" value="NEUROTRANSMITTER GATED ION CHANNEL"/>
    <property type="match status" value="1"/>
</dbReference>
<evidence type="ECO:0000256" key="3">
    <source>
        <dbReference type="ARBA" id="ARBA00022989"/>
    </source>
</evidence>
<evidence type="ECO:0000256" key="2">
    <source>
        <dbReference type="ARBA" id="ARBA00022692"/>
    </source>
</evidence>
<dbReference type="Gene3D" id="1.20.58.390">
    <property type="entry name" value="Neurotransmitter-gated ion-channel transmembrane domain"/>
    <property type="match status" value="1"/>
</dbReference>
<keyword evidence="2 5" id="KW-0812">Transmembrane</keyword>
<dbReference type="FunFam" id="1.20.58.390:FF:000124">
    <property type="entry name" value="Protein CBG26995"/>
    <property type="match status" value="1"/>
</dbReference>
<keyword evidence="5" id="KW-0406">Ion transport</keyword>
<comment type="subcellular location">
    <subcellularLocation>
        <location evidence="1">Membrane</location>
        <topology evidence="1">Multi-pass membrane protein</topology>
    </subcellularLocation>
</comment>
<dbReference type="PROSITE" id="PS00236">
    <property type="entry name" value="NEUROTR_ION_CHANNEL"/>
    <property type="match status" value="1"/>
</dbReference>
<keyword evidence="8" id="KW-1185">Reference proteome</keyword>
<feature type="transmembrane region" description="Helical" evidence="5">
    <location>
        <begin position="223"/>
        <end position="244"/>
    </location>
</feature>
<dbReference type="InterPro" id="IPR036734">
    <property type="entry name" value="Neur_chan_lig-bd_sf"/>
</dbReference>
<dbReference type="AlphaFoldDB" id="G0MHC5"/>
<dbReference type="InterPro" id="IPR038050">
    <property type="entry name" value="Neuro_actylchol_rec"/>
</dbReference>
<organism evidence="8">
    <name type="scientific">Caenorhabditis brenneri</name>
    <name type="common">Nematode worm</name>
    <dbReference type="NCBI Taxonomy" id="135651"/>
    <lineage>
        <taxon>Eukaryota</taxon>
        <taxon>Metazoa</taxon>
        <taxon>Ecdysozoa</taxon>
        <taxon>Nematoda</taxon>
        <taxon>Chromadorea</taxon>
        <taxon>Rhabditida</taxon>
        <taxon>Rhabditina</taxon>
        <taxon>Rhabditomorpha</taxon>
        <taxon>Rhabditoidea</taxon>
        <taxon>Rhabditidae</taxon>
        <taxon>Peloderinae</taxon>
        <taxon>Caenorhabditis</taxon>
    </lineage>
</organism>
<comment type="caution">
    <text evidence="5">Lacks conserved residue(s) required for the propagation of feature annotation.</text>
</comment>
<dbReference type="GO" id="GO:0004888">
    <property type="term" value="F:transmembrane signaling receptor activity"/>
    <property type="evidence" value="ECO:0007669"/>
    <property type="project" value="InterPro"/>
</dbReference>
<dbReference type="PRINTS" id="PR00252">
    <property type="entry name" value="NRIONCHANNEL"/>
</dbReference>
<evidence type="ECO:0000313" key="7">
    <source>
        <dbReference type="EMBL" id="EGT58005.1"/>
    </source>
</evidence>
<dbReference type="SUPFAM" id="SSF90112">
    <property type="entry name" value="Neurotransmitter-gated ion-channel transmembrane pore"/>
    <property type="match status" value="1"/>
</dbReference>
<feature type="domain" description="Neurotransmitter-gated ion-channel ligand-binding" evidence="6">
    <location>
        <begin position="3"/>
        <end position="221"/>
    </location>
</feature>
<keyword evidence="4 5" id="KW-0472">Membrane</keyword>
<keyword evidence="3 5" id="KW-1133">Transmembrane helix</keyword>
<dbReference type="EMBL" id="GL379794">
    <property type="protein sequence ID" value="EGT58005.1"/>
    <property type="molecule type" value="Genomic_DNA"/>
</dbReference>
<protein>
    <recommendedName>
        <fullName evidence="6">Neurotransmitter-gated ion-channel ligand-binding domain-containing protein</fullName>
    </recommendedName>
</protein>
<dbReference type="STRING" id="135651.G0MHC5"/>
<dbReference type="SUPFAM" id="SSF63712">
    <property type="entry name" value="Nicotinic receptor ligand binding domain-like"/>
    <property type="match status" value="1"/>
</dbReference>
<keyword evidence="5" id="KW-0407">Ion channel</keyword>
<dbReference type="Proteomes" id="UP000008068">
    <property type="component" value="Unassembled WGS sequence"/>
</dbReference>
<feature type="transmembrane region" description="Helical" evidence="5">
    <location>
        <begin position="300"/>
        <end position="324"/>
    </location>
</feature>
<keyword evidence="5" id="KW-0813">Transport</keyword>
<dbReference type="Pfam" id="PF02931">
    <property type="entry name" value="Neur_chan_LBD"/>
    <property type="match status" value="1"/>
</dbReference>
<name>G0MHC5_CAEBE</name>
<dbReference type="eggNOG" id="KOG3645">
    <property type="taxonomic scope" value="Eukaryota"/>
</dbReference>
<evidence type="ECO:0000256" key="1">
    <source>
        <dbReference type="ARBA" id="ARBA00004141"/>
    </source>
</evidence>
<proteinExistence type="inferred from homology"/>
<dbReference type="GO" id="GO:0005230">
    <property type="term" value="F:extracellular ligand-gated monoatomic ion channel activity"/>
    <property type="evidence" value="ECO:0007669"/>
    <property type="project" value="InterPro"/>
</dbReference>
<dbReference type="InterPro" id="IPR006201">
    <property type="entry name" value="Neur_channel"/>
</dbReference>
<evidence type="ECO:0000313" key="8">
    <source>
        <dbReference type="Proteomes" id="UP000008068"/>
    </source>
</evidence>
<dbReference type="InterPro" id="IPR036719">
    <property type="entry name" value="Neuro-gated_channel_TM_sf"/>
</dbReference>
<dbReference type="InterPro" id="IPR006202">
    <property type="entry name" value="Neur_chan_lig-bd"/>
</dbReference>
<evidence type="ECO:0000256" key="4">
    <source>
        <dbReference type="ARBA" id="ARBA00023136"/>
    </source>
</evidence>
<feature type="transmembrane region" description="Helical" evidence="5">
    <location>
        <begin position="256"/>
        <end position="288"/>
    </location>
</feature>
<dbReference type="OrthoDB" id="5866477at2759"/>
<dbReference type="CDD" id="cd18989">
    <property type="entry name" value="LGIC_ECD_cation"/>
    <property type="match status" value="1"/>
</dbReference>
<comment type="similarity">
    <text evidence="5">Belongs to the ligand-gated ion channel (TC 1.A.9) family.</text>
</comment>
<dbReference type="Gene3D" id="2.70.170.10">
    <property type="entry name" value="Neurotransmitter-gated ion-channel ligand-binding domain"/>
    <property type="match status" value="1"/>
</dbReference>
<dbReference type="InParanoid" id="G0MHC5"/>
<dbReference type="HOGENOM" id="CLU_054847_1_0_1"/>
<sequence>MTDLFQEYDNTLAPVYTKIDVTKPIGYDPVAPKRFNYTVYLYYLKLVEVIEPEEKVSVVLEIAEYWYDPRLAWDSTKYDDIKMLHMRQDRVWSPTINSFRINDIADFRDQDFRMVCVENTGQLFSSLSSKISVNCPMKVDKFPFDSQTCVVQFCLPLFYMKHVEIFSVIYEGILNKTIWEKMGNSEWDLVNLTNRVELLTYKDGLGDLQLATFEINIRRNPMYYIYMIVFPSFVINALSIIGVFMKKTDEMSKVSFFCFLLILMLQIQQLNVGLTNIMTMTFILGVMADKIPKTGSIPLLGIYIIINLFIMIFAVGLTIVLNELRRCAIPRLRSKKNRMNQTLEYILGDPLETICMTILELLNAANFSVMIGFWISDS</sequence>
<dbReference type="InterPro" id="IPR018000">
    <property type="entry name" value="Neurotransmitter_ion_chnl_CS"/>
</dbReference>
<dbReference type="FunCoup" id="G0MHC5">
    <property type="interactions" value="63"/>
</dbReference>